<sequence length="131" mass="15259">MLLFLDFDGVVHKRRDGPEFCYVPRLAAVLRDFPAVEVVISSSWRDTLTLDEMRAKFPEDLRLRIIGATPRLNGSRSTEIKTWVKSNRPGAAWLALDDELRRFTDKRRLVLCDDGFLEAEEAELRRRLARR</sequence>
<gene>
    <name evidence="1" type="ORF">HNP46_006067</name>
</gene>
<name>A0A7W7P3Y3_PSENT</name>
<accession>A0A7W7P3Y3</accession>
<dbReference type="RefSeq" id="WP_184596401.1">
    <property type="nucleotide sequence ID" value="NZ_JACHLI010000036.1"/>
</dbReference>
<proteinExistence type="predicted"/>
<dbReference type="Proteomes" id="UP000566995">
    <property type="component" value="Unassembled WGS sequence"/>
</dbReference>
<dbReference type="AlphaFoldDB" id="A0A7W7P3Y3"/>
<dbReference type="Pfam" id="PF18143">
    <property type="entry name" value="HAD_SAK_2"/>
    <property type="match status" value="1"/>
</dbReference>
<reference evidence="1 2" key="1">
    <citation type="submission" date="2020-08" db="EMBL/GenBank/DDBJ databases">
        <title>Functional genomics of gut bacteria from endangered species of beetles.</title>
        <authorList>
            <person name="Carlos-Shanley C."/>
        </authorList>
    </citation>
    <scope>NUCLEOTIDE SEQUENCE [LARGE SCALE GENOMIC DNA]</scope>
    <source>
        <strain evidence="1 2">S00179</strain>
    </source>
</reference>
<evidence type="ECO:0000313" key="1">
    <source>
        <dbReference type="EMBL" id="MBB4867156.1"/>
    </source>
</evidence>
<comment type="caution">
    <text evidence="1">The sequence shown here is derived from an EMBL/GenBank/DDBJ whole genome shotgun (WGS) entry which is preliminary data.</text>
</comment>
<evidence type="ECO:0008006" key="3">
    <source>
        <dbReference type="Google" id="ProtNLM"/>
    </source>
</evidence>
<protein>
    <recommendedName>
        <fullName evidence="3">HAD family hydrolase</fullName>
    </recommendedName>
</protein>
<dbReference type="EMBL" id="JACHLI010000036">
    <property type="protein sequence ID" value="MBB4867156.1"/>
    <property type="molecule type" value="Genomic_DNA"/>
</dbReference>
<evidence type="ECO:0000313" key="2">
    <source>
        <dbReference type="Proteomes" id="UP000566995"/>
    </source>
</evidence>
<organism evidence="1 2">
    <name type="scientific">Pseudomonas nitroreducens</name>
    <dbReference type="NCBI Taxonomy" id="46680"/>
    <lineage>
        <taxon>Bacteria</taxon>
        <taxon>Pseudomonadati</taxon>
        <taxon>Pseudomonadota</taxon>
        <taxon>Gammaproteobacteria</taxon>
        <taxon>Pseudomonadales</taxon>
        <taxon>Pseudomonadaceae</taxon>
        <taxon>Pseudomonas</taxon>
    </lineage>
</organism>